<feature type="binding site" description="in other chain" evidence="5">
    <location>
        <position position="205"/>
    </location>
    <ligand>
        <name>dUMP</name>
        <dbReference type="ChEBI" id="CHEBI:246422"/>
        <note>ligand shared between dimeric partners</note>
    </ligand>
</feature>
<evidence type="ECO:0000259" key="6">
    <source>
        <dbReference type="Pfam" id="PF00303"/>
    </source>
</evidence>
<evidence type="ECO:0000256" key="3">
    <source>
        <dbReference type="ARBA" id="ARBA00022679"/>
    </source>
</evidence>
<accession>A0A9D0ZSP3</accession>
<evidence type="ECO:0000256" key="2">
    <source>
        <dbReference type="ARBA" id="ARBA00022603"/>
    </source>
</evidence>
<keyword evidence="5" id="KW-0963">Cytoplasm</keyword>
<dbReference type="GO" id="GO:0006231">
    <property type="term" value="P:dTMP biosynthetic process"/>
    <property type="evidence" value="ECO:0007669"/>
    <property type="project" value="UniProtKB-UniRule"/>
</dbReference>
<feature type="active site" description="Nucleophile" evidence="5">
    <location>
        <position position="174"/>
    </location>
</feature>
<feature type="binding site" evidence="5">
    <location>
        <begin position="154"/>
        <end position="155"/>
    </location>
    <ligand>
        <name>dUMP</name>
        <dbReference type="ChEBI" id="CHEBI:246422"/>
        <note>ligand shared between dimeric partners</note>
    </ligand>
</feature>
<comment type="caution">
    <text evidence="5">Lacks conserved residue(s) required for the propagation of feature annotation.</text>
</comment>
<dbReference type="InterPro" id="IPR045097">
    <property type="entry name" value="Thymidate_synth/dCMP_Mease"/>
</dbReference>
<keyword evidence="4 5" id="KW-0545">Nucleotide biosynthesis</keyword>
<dbReference type="HAMAP" id="MF_00008">
    <property type="entry name" value="Thymidy_synth_bact"/>
    <property type="match status" value="1"/>
</dbReference>
<dbReference type="GO" id="GO:0006235">
    <property type="term" value="P:dTTP biosynthetic process"/>
    <property type="evidence" value="ECO:0007669"/>
    <property type="project" value="UniProtKB-UniRule"/>
</dbReference>
<comment type="function">
    <text evidence="5">Catalyzes the reductive methylation of 2'-deoxyuridine-5'-monophosphate (dUMP) to 2'-deoxythymidine-5'-monophosphate (dTMP) while utilizing 5,10-methylenetetrahydrofolate (mTHF) as the methyl donor and reductant in the reaction, yielding dihydrofolate (DHF) as a by-product. This enzymatic reaction provides an intracellular de novo source of dTMP, an essential precursor for DNA biosynthesis.</text>
</comment>
<dbReference type="EMBL" id="DVFV01000065">
    <property type="protein sequence ID" value="HIQ90670.1"/>
    <property type="molecule type" value="Genomic_DNA"/>
</dbReference>
<organism evidence="7 8">
    <name type="scientific">Candidatus Coprosoma intestinipullorum</name>
    <dbReference type="NCBI Taxonomy" id="2840752"/>
    <lineage>
        <taxon>Bacteria</taxon>
        <taxon>Bacillati</taxon>
        <taxon>Bacillota</taxon>
        <taxon>Bacillota incertae sedis</taxon>
        <taxon>Candidatus Coprosoma</taxon>
    </lineage>
</organism>
<dbReference type="InterPro" id="IPR000398">
    <property type="entry name" value="Thymidylate_synthase"/>
</dbReference>
<dbReference type="GO" id="GO:0004799">
    <property type="term" value="F:thymidylate synthase activity"/>
    <property type="evidence" value="ECO:0007669"/>
    <property type="project" value="UniProtKB-UniRule"/>
</dbReference>
<dbReference type="PANTHER" id="PTHR11548">
    <property type="entry name" value="THYMIDYLATE SYNTHASE 1"/>
    <property type="match status" value="1"/>
</dbReference>
<comment type="pathway">
    <text evidence="5">Pyrimidine metabolism; dTTP biosynthesis.</text>
</comment>
<dbReference type="NCBIfam" id="TIGR03284">
    <property type="entry name" value="thym_sym"/>
    <property type="match status" value="1"/>
</dbReference>
<sequence length="300" mass="35224">MAQWDHEYAKLCKKILNEGIEVPNRTGVNTIKIPSYNLSFDLEKEYPILTTKQTFIRQAILELLWIYQAQSNDVRWLKERNVHIWDEWEIAEDGYWYADQYEVGKDGKLNKIQDKKYFGKQYAHTIGTAYGYVVNKYKLTDKALNLIKNNPYNRRNIISLWQEADLQTGVLEPCVWSSEWDVTDGKLNVNVHQRSCDVPLGLPFNISQYAALLNMFAQVSNLKPGVMNWSLKDAHIYVNQVDGIKEQIRREEEEEDYPAPTLWLNPEVTDFYDFDNSKECKDVKVLNYRHHGKISFKVSK</sequence>
<dbReference type="Proteomes" id="UP000886786">
    <property type="component" value="Unassembled WGS sequence"/>
</dbReference>
<dbReference type="PANTHER" id="PTHR11548:SF1">
    <property type="entry name" value="THYMIDYLATE SYNTHASE 1"/>
    <property type="match status" value="1"/>
</dbReference>
<feature type="binding site" description="in other chain" evidence="5">
    <location>
        <begin position="194"/>
        <end position="197"/>
    </location>
    <ligand>
        <name>dUMP</name>
        <dbReference type="ChEBI" id="CHEBI:246422"/>
        <note>ligand shared between dimeric partners</note>
    </ligand>
</feature>
<comment type="subunit">
    <text evidence="5">Homodimer.</text>
</comment>
<name>A0A9D0ZSP3_9FIRM</name>
<comment type="subcellular location">
    <subcellularLocation>
        <location evidence="5">Cytoplasm</location>
    </subcellularLocation>
</comment>
<feature type="binding site" description="in other chain" evidence="5">
    <location>
        <position position="25"/>
    </location>
    <ligand>
        <name>dUMP</name>
        <dbReference type="ChEBI" id="CHEBI:246422"/>
        <note>ligand shared between dimeric partners</note>
    </ligand>
</feature>
<keyword evidence="2 5" id="KW-0489">Methyltransferase</keyword>
<dbReference type="SUPFAM" id="SSF55831">
    <property type="entry name" value="Thymidylate synthase/dCMP hydroxymethylase"/>
    <property type="match status" value="1"/>
</dbReference>
<evidence type="ECO:0000256" key="5">
    <source>
        <dbReference type="HAMAP-Rule" id="MF_00008"/>
    </source>
</evidence>
<dbReference type="AlphaFoldDB" id="A0A9D0ZSP3"/>
<dbReference type="EC" id="2.1.1.45" evidence="1 5"/>
<feature type="binding site" evidence="5">
    <location>
        <position position="299"/>
    </location>
    <ligand>
        <name>(6R)-5,10-methylene-5,6,7,8-tetrahydrofolate</name>
        <dbReference type="ChEBI" id="CHEBI:15636"/>
    </ligand>
</feature>
<dbReference type="InterPro" id="IPR023451">
    <property type="entry name" value="Thymidate_synth/dCMP_Mease_dom"/>
</dbReference>
<proteinExistence type="inferred from homology"/>
<dbReference type="InterPro" id="IPR036926">
    <property type="entry name" value="Thymidate_synth/dCMP_Mease_sf"/>
</dbReference>
<reference evidence="7" key="2">
    <citation type="journal article" date="2021" name="PeerJ">
        <title>Extensive microbial diversity within the chicken gut microbiome revealed by metagenomics and culture.</title>
        <authorList>
            <person name="Gilroy R."/>
            <person name="Ravi A."/>
            <person name="Getino M."/>
            <person name="Pursley I."/>
            <person name="Horton D.L."/>
            <person name="Alikhan N.F."/>
            <person name="Baker D."/>
            <person name="Gharbi K."/>
            <person name="Hall N."/>
            <person name="Watson M."/>
            <person name="Adriaenssens E.M."/>
            <person name="Foster-Nyarko E."/>
            <person name="Jarju S."/>
            <person name="Secka A."/>
            <person name="Antonio M."/>
            <person name="Oren A."/>
            <person name="Chaudhuri R.R."/>
            <person name="La Ragione R."/>
            <person name="Hildebrand F."/>
            <person name="Pallen M.J."/>
        </authorList>
    </citation>
    <scope>NUCLEOTIDE SEQUENCE</scope>
    <source>
        <strain evidence="7">CHK147-3167</strain>
    </source>
</reference>
<evidence type="ECO:0000313" key="7">
    <source>
        <dbReference type="EMBL" id="HIQ90670.1"/>
    </source>
</evidence>
<comment type="catalytic activity">
    <reaction evidence="5">
        <text>dUMP + (6R)-5,10-methylene-5,6,7,8-tetrahydrofolate = 7,8-dihydrofolate + dTMP</text>
        <dbReference type="Rhea" id="RHEA:12104"/>
        <dbReference type="ChEBI" id="CHEBI:15636"/>
        <dbReference type="ChEBI" id="CHEBI:57451"/>
        <dbReference type="ChEBI" id="CHEBI:63528"/>
        <dbReference type="ChEBI" id="CHEBI:246422"/>
        <dbReference type="EC" id="2.1.1.45"/>
    </reaction>
</comment>
<gene>
    <name evidence="5 7" type="primary">thyA</name>
    <name evidence="7" type="ORF">IAB27_03465</name>
</gene>
<protein>
    <recommendedName>
        <fullName evidence="1 5">Thymidylate synthase</fullName>
        <shortName evidence="5">TS</shortName>
        <shortName evidence="5">TSase</shortName>
        <ecNumber evidence="1 5">2.1.1.45</ecNumber>
    </recommendedName>
</protein>
<evidence type="ECO:0000256" key="1">
    <source>
        <dbReference type="ARBA" id="ARBA00011947"/>
    </source>
</evidence>
<comment type="similarity">
    <text evidence="5">Belongs to the thymidylate synthase family. Bacterial-type ThyA subfamily.</text>
</comment>
<comment type="caution">
    <text evidence="7">The sequence shown here is derived from an EMBL/GenBank/DDBJ whole genome shotgun (WGS) entry which is preliminary data.</text>
</comment>
<dbReference type="CDD" id="cd00351">
    <property type="entry name" value="TS_Pyrimidine_HMase"/>
    <property type="match status" value="1"/>
</dbReference>
<dbReference type="Gene3D" id="3.30.572.10">
    <property type="entry name" value="Thymidylate synthase/dCMP hydroxymethylase domain"/>
    <property type="match status" value="1"/>
</dbReference>
<dbReference type="Pfam" id="PF00303">
    <property type="entry name" value="Thymidylat_synt"/>
    <property type="match status" value="1"/>
</dbReference>
<feature type="binding site" description="in other chain" evidence="5">
    <location>
        <begin position="235"/>
        <end position="237"/>
    </location>
    <ligand>
        <name>dUMP</name>
        <dbReference type="ChEBI" id="CHEBI:246422"/>
        <note>ligand shared between dimeric partners</note>
    </ligand>
</feature>
<dbReference type="GO" id="GO:0032259">
    <property type="term" value="P:methylation"/>
    <property type="evidence" value="ECO:0007669"/>
    <property type="project" value="UniProtKB-KW"/>
</dbReference>
<reference evidence="7" key="1">
    <citation type="submission" date="2020-10" db="EMBL/GenBank/DDBJ databases">
        <authorList>
            <person name="Gilroy R."/>
        </authorList>
    </citation>
    <scope>NUCLEOTIDE SEQUENCE</scope>
    <source>
        <strain evidence="7">CHK147-3167</strain>
    </source>
</reference>
<dbReference type="GO" id="GO:0005829">
    <property type="term" value="C:cytosol"/>
    <property type="evidence" value="ECO:0007669"/>
    <property type="project" value="TreeGrafter"/>
</dbReference>
<dbReference type="PRINTS" id="PR00108">
    <property type="entry name" value="THYMDSNTHASE"/>
</dbReference>
<feature type="binding site" evidence="5">
    <location>
        <position position="197"/>
    </location>
    <ligand>
        <name>(6R)-5,10-methylene-5,6,7,8-tetrahydrofolate</name>
        <dbReference type="ChEBI" id="CHEBI:15636"/>
    </ligand>
</feature>
<feature type="domain" description="Thymidylate synthase/dCMP hydroxymethylase" evidence="6">
    <location>
        <begin position="7"/>
        <end position="299"/>
    </location>
</feature>
<evidence type="ECO:0000256" key="4">
    <source>
        <dbReference type="ARBA" id="ARBA00022727"/>
    </source>
</evidence>
<evidence type="ECO:0000313" key="8">
    <source>
        <dbReference type="Proteomes" id="UP000886786"/>
    </source>
</evidence>
<keyword evidence="3 5" id="KW-0808">Transferase</keyword>